<accession>B8AAM0</accession>
<sequence>MSWPKQQWRFQTLLELMPAASSSWKRALDTVASDPAASPGFLFPEAATVIGVSQTMSVHAARRRFLRLDAPCRDCGGAAAAGSFPGCLSAQTRRRSGTQLVNEESLRSLFLLSSALASRSS</sequence>
<name>B8AAM0_ORYSI</name>
<reference evidence="1 2" key="1">
    <citation type="journal article" date="2005" name="PLoS Biol.">
        <title>The genomes of Oryza sativa: a history of duplications.</title>
        <authorList>
            <person name="Yu J."/>
            <person name="Wang J."/>
            <person name="Lin W."/>
            <person name="Li S."/>
            <person name="Li H."/>
            <person name="Zhou J."/>
            <person name="Ni P."/>
            <person name="Dong W."/>
            <person name="Hu S."/>
            <person name="Zeng C."/>
            <person name="Zhang J."/>
            <person name="Zhang Y."/>
            <person name="Li R."/>
            <person name="Xu Z."/>
            <person name="Li S."/>
            <person name="Li X."/>
            <person name="Zheng H."/>
            <person name="Cong L."/>
            <person name="Lin L."/>
            <person name="Yin J."/>
            <person name="Geng J."/>
            <person name="Li G."/>
            <person name="Shi J."/>
            <person name="Liu J."/>
            <person name="Lv H."/>
            <person name="Li J."/>
            <person name="Wang J."/>
            <person name="Deng Y."/>
            <person name="Ran L."/>
            <person name="Shi X."/>
            <person name="Wang X."/>
            <person name="Wu Q."/>
            <person name="Li C."/>
            <person name="Ren X."/>
            <person name="Wang J."/>
            <person name="Wang X."/>
            <person name="Li D."/>
            <person name="Liu D."/>
            <person name="Zhang X."/>
            <person name="Ji Z."/>
            <person name="Zhao W."/>
            <person name="Sun Y."/>
            <person name="Zhang Z."/>
            <person name="Bao J."/>
            <person name="Han Y."/>
            <person name="Dong L."/>
            <person name="Ji J."/>
            <person name="Chen P."/>
            <person name="Wu S."/>
            <person name="Liu J."/>
            <person name="Xiao Y."/>
            <person name="Bu D."/>
            <person name="Tan J."/>
            <person name="Yang L."/>
            <person name="Ye C."/>
            <person name="Zhang J."/>
            <person name="Xu J."/>
            <person name="Zhou Y."/>
            <person name="Yu Y."/>
            <person name="Zhang B."/>
            <person name="Zhuang S."/>
            <person name="Wei H."/>
            <person name="Liu B."/>
            <person name="Lei M."/>
            <person name="Yu H."/>
            <person name="Li Y."/>
            <person name="Xu H."/>
            <person name="Wei S."/>
            <person name="He X."/>
            <person name="Fang L."/>
            <person name="Zhang Z."/>
            <person name="Zhang Y."/>
            <person name="Huang X."/>
            <person name="Su Z."/>
            <person name="Tong W."/>
            <person name="Li J."/>
            <person name="Tong Z."/>
            <person name="Li S."/>
            <person name="Ye J."/>
            <person name="Wang L."/>
            <person name="Fang L."/>
            <person name="Lei T."/>
            <person name="Chen C."/>
            <person name="Chen H."/>
            <person name="Xu Z."/>
            <person name="Li H."/>
            <person name="Huang H."/>
            <person name="Zhang F."/>
            <person name="Xu H."/>
            <person name="Li N."/>
            <person name="Zhao C."/>
            <person name="Li S."/>
            <person name="Dong L."/>
            <person name="Huang Y."/>
            <person name="Li L."/>
            <person name="Xi Y."/>
            <person name="Qi Q."/>
            <person name="Li W."/>
            <person name="Zhang B."/>
            <person name="Hu W."/>
            <person name="Zhang Y."/>
            <person name="Tian X."/>
            <person name="Jiao Y."/>
            <person name="Liang X."/>
            <person name="Jin J."/>
            <person name="Gao L."/>
            <person name="Zheng W."/>
            <person name="Hao B."/>
            <person name="Liu S."/>
            <person name="Wang W."/>
            <person name="Yuan L."/>
            <person name="Cao M."/>
            <person name="McDermott J."/>
            <person name="Samudrala R."/>
            <person name="Wang J."/>
            <person name="Wong G.K."/>
            <person name="Yang H."/>
        </authorList>
    </citation>
    <scope>NUCLEOTIDE SEQUENCE [LARGE SCALE GENOMIC DNA]</scope>
    <source>
        <strain evidence="2">cv. 93-11</strain>
    </source>
</reference>
<keyword evidence="2" id="KW-1185">Reference proteome</keyword>
<organism evidence="1 2">
    <name type="scientific">Oryza sativa subsp. indica</name>
    <name type="common">Rice</name>
    <dbReference type="NCBI Taxonomy" id="39946"/>
    <lineage>
        <taxon>Eukaryota</taxon>
        <taxon>Viridiplantae</taxon>
        <taxon>Streptophyta</taxon>
        <taxon>Embryophyta</taxon>
        <taxon>Tracheophyta</taxon>
        <taxon>Spermatophyta</taxon>
        <taxon>Magnoliopsida</taxon>
        <taxon>Liliopsida</taxon>
        <taxon>Poales</taxon>
        <taxon>Poaceae</taxon>
        <taxon>BOP clade</taxon>
        <taxon>Oryzoideae</taxon>
        <taxon>Oryzeae</taxon>
        <taxon>Oryzinae</taxon>
        <taxon>Oryza</taxon>
        <taxon>Oryza sativa</taxon>
    </lineage>
</organism>
<dbReference type="Proteomes" id="UP000007015">
    <property type="component" value="Chromosome 1"/>
</dbReference>
<gene>
    <name evidence="1" type="ORF">OsI_00938</name>
</gene>
<dbReference type="EMBL" id="CM000126">
    <property type="protein sequence ID" value="EEC70195.1"/>
    <property type="molecule type" value="Genomic_DNA"/>
</dbReference>
<evidence type="ECO:0000313" key="1">
    <source>
        <dbReference type="EMBL" id="EEC70195.1"/>
    </source>
</evidence>
<proteinExistence type="predicted"/>
<dbReference type="HOGENOM" id="CLU_2041892_0_0_1"/>
<protein>
    <submittedName>
        <fullName evidence="1">Uncharacterized protein</fullName>
    </submittedName>
</protein>
<evidence type="ECO:0000313" key="2">
    <source>
        <dbReference type="Proteomes" id="UP000007015"/>
    </source>
</evidence>
<dbReference type="Gramene" id="BGIOSGA003023-TA">
    <property type="protein sequence ID" value="BGIOSGA003023-PA"/>
    <property type="gene ID" value="BGIOSGA003023"/>
</dbReference>
<dbReference type="AlphaFoldDB" id="B8AAM0"/>